<dbReference type="AlphaFoldDB" id="A0A4U1G0D8"/>
<accession>A0A4U1G0D8</accession>
<name>A0A4U1G0D8_9SPHI</name>
<comment type="caution">
    <text evidence="1">The sequence shown here is derived from an EMBL/GenBank/DDBJ whole genome shotgun (WGS) entry which is preliminary data.</text>
</comment>
<dbReference type="Proteomes" id="UP000309594">
    <property type="component" value="Unassembled WGS sequence"/>
</dbReference>
<organism evidence="1 2">
    <name type="scientific">Pedobacter hiemivivus</name>
    <dbReference type="NCBI Taxonomy" id="2530454"/>
    <lineage>
        <taxon>Bacteria</taxon>
        <taxon>Pseudomonadati</taxon>
        <taxon>Bacteroidota</taxon>
        <taxon>Sphingobacteriia</taxon>
        <taxon>Sphingobacteriales</taxon>
        <taxon>Sphingobacteriaceae</taxon>
        <taxon>Pedobacter</taxon>
    </lineage>
</organism>
<dbReference type="EMBL" id="SWDX01000012">
    <property type="protein sequence ID" value="TKC56554.1"/>
    <property type="molecule type" value="Genomic_DNA"/>
</dbReference>
<proteinExistence type="predicted"/>
<sequence length="433" mass="49505">MKILVTTNLHEVKHQIRSKMMLILDELSKLYKDTYIYDPLSIDQVRPNERYKYFSKEQGLNEDDWDIVIVQGNHHLLSVVKYIKKKPLIFLCNSSDLIDQYIDFPNLYKVIITDDALSMKFDLPVSLISRININGINYWNIKTSKQIADRSKVLYFATDETIGLNVTRIMVKVFNTNPDIDFTIVASLNVLSILKSLVNGNVKLTKTPMSLKGLFQNHYLVISSKEIAISALLSGKAVIVAGINGLGGQVNKDNLKDFIRTGFKGRIGGTIGEEIPEQLLDFEITKTLKTVRTYDPFNVDKLDDLVIRPLKDAINNKWIDQLCLQMENCINLYKYLKSKAGRLLLKPKIASNIQLNEIKEKEEIYTVLVNEISGKVLGKLGKDEISILRLCNGRLCIHEISKIKIEYSEKDIVDFVLMLWKSRILIFNSITNI</sequence>
<reference evidence="1 2" key="1">
    <citation type="submission" date="2019-04" db="EMBL/GenBank/DDBJ databases">
        <title>Pedobacter sp. RP-1-16 sp. nov., isolated from Arctic soil.</title>
        <authorList>
            <person name="Dahal R.H."/>
            <person name="Kim D.-U."/>
        </authorList>
    </citation>
    <scope>NUCLEOTIDE SEQUENCE [LARGE SCALE GENOMIC DNA]</scope>
    <source>
        <strain evidence="1 2">RP-1-16</strain>
    </source>
</reference>
<protein>
    <submittedName>
        <fullName evidence="1">Uncharacterized protein</fullName>
    </submittedName>
</protein>
<evidence type="ECO:0000313" key="2">
    <source>
        <dbReference type="Proteomes" id="UP000309594"/>
    </source>
</evidence>
<dbReference type="RefSeq" id="WP_136881930.1">
    <property type="nucleotide sequence ID" value="NZ_SWDX01000012.1"/>
</dbReference>
<evidence type="ECO:0000313" key="1">
    <source>
        <dbReference type="EMBL" id="TKC56554.1"/>
    </source>
</evidence>
<gene>
    <name evidence="1" type="ORF">FBD94_22840</name>
</gene>